<evidence type="ECO:0000256" key="6">
    <source>
        <dbReference type="SAM" id="Phobius"/>
    </source>
</evidence>
<keyword evidence="2" id="KW-0479">Metal-binding</keyword>
<evidence type="ECO:0000256" key="5">
    <source>
        <dbReference type="ARBA" id="ARBA00023157"/>
    </source>
</evidence>
<keyword evidence="6" id="KW-1133">Transmembrane helix</keyword>
<accession>A0A1F5VY79</accession>
<dbReference type="InterPro" id="IPR014349">
    <property type="entry name" value="Rieske_Fe-S_prot"/>
</dbReference>
<dbReference type="STRING" id="1817863.A2Y62_11325"/>
<evidence type="ECO:0000313" key="9">
    <source>
        <dbReference type="Proteomes" id="UP000178943"/>
    </source>
</evidence>
<dbReference type="GO" id="GO:0046872">
    <property type="term" value="F:metal ion binding"/>
    <property type="evidence" value="ECO:0007669"/>
    <property type="project" value="UniProtKB-KW"/>
</dbReference>
<evidence type="ECO:0000259" key="7">
    <source>
        <dbReference type="PROSITE" id="PS51296"/>
    </source>
</evidence>
<name>A0A1F5VY79_9BACT</name>
<proteinExistence type="predicted"/>
<dbReference type="GO" id="GO:0051537">
    <property type="term" value="F:2 iron, 2 sulfur cluster binding"/>
    <property type="evidence" value="ECO:0007669"/>
    <property type="project" value="UniProtKB-KW"/>
</dbReference>
<dbReference type="InterPro" id="IPR017941">
    <property type="entry name" value="Rieske_2Fe-2S"/>
</dbReference>
<organism evidence="8 9">
    <name type="scientific">Candidatus Fischerbacteria bacterium RBG_13_37_8</name>
    <dbReference type="NCBI Taxonomy" id="1817863"/>
    <lineage>
        <taxon>Bacteria</taxon>
        <taxon>Candidatus Fischeribacteriota</taxon>
    </lineage>
</organism>
<dbReference type="SUPFAM" id="SSF50022">
    <property type="entry name" value="ISP domain"/>
    <property type="match status" value="1"/>
</dbReference>
<evidence type="ECO:0000313" key="8">
    <source>
        <dbReference type="EMBL" id="OGF68293.1"/>
    </source>
</evidence>
<evidence type="ECO:0000256" key="3">
    <source>
        <dbReference type="ARBA" id="ARBA00023004"/>
    </source>
</evidence>
<dbReference type="PANTHER" id="PTHR10134">
    <property type="entry name" value="CYTOCHROME B-C1 COMPLEX SUBUNIT RIESKE, MITOCHONDRIAL"/>
    <property type="match status" value="1"/>
</dbReference>
<keyword evidence="3" id="KW-0408">Iron</keyword>
<keyword evidence="1" id="KW-0001">2Fe-2S</keyword>
<dbReference type="AlphaFoldDB" id="A0A1F5VY79"/>
<dbReference type="Gene3D" id="2.102.10.10">
    <property type="entry name" value="Rieske [2Fe-2S] iron-sulphur domain"/>
    <property type="match status" value="1"/>
</dbReference>
<comment type="caution">
    <text evidence="8">The sequence shown here is derived from an EMBL/GenBank/DDBJ whole genome shotgun (WGS) entry which is preliminary data.</text>
</comment>
<feature type="domain" description="Rieske" evidence="7">
    <location>
        <begin position="45"/>
        <end position="139"/>
    </location>
</feature>
<evidence type="ECO:0000256" key="4">
    <source>
        <dbReference type="ARBA" id="ARBA00023014"/>
    </source>
</evidence>
<keyword evidence="6" id="KW-0472">Membrane</keyword>
<gene>
    <name evidence="8" type="ORF">A2Y62_11325</name>
</gene>
<keyword evidence="6" id="KW-0812">Transmembrane</keyword>
<keyword evidence="4" id="KW-0411">Iron-sulfur</keyword>
<dbReference type="CDD" id="cd03467">
    <property type="entry name" value="Rieske"/>
    <property type="match status" value="1"/>
</dbReference>
<evidence type="ECO:0000256" key="2">
    <source>
        <dbReference type="ARBA" id="ARBA00022723"/>
    </source>
</evidence>
<feature type="transmembrane region" description="Helical" evidence="6">
    <location>
        <begin position="12"/>
        <end position="31"/>
    </location>
</feature>
<evidence type="ECO:0000256" key="1">
    <source>
        <dbReference type="ARBA" id="ARBA00022714"/>
    </source>
</evidence>
<reference evidence="8 9" key="1">
    <citation type="journal article" date="2016" name="Nat. Commun.">
        <title>Thousands of microbial genomes shed light on interconnected biogeochemical processes in an aquifer system.</title>
        <authorList>
            <person name="Anantharaman K."/>
            <person name="Brown C.T."/>
            <person name="Hug L.A."/>
            <person name="Sharon I."/>
            <person name="Castelle C.J."/>
            <person name="Probst A.J."/>
            <person name="Thomas B.C."/>
            <person name="Singh A."/>
            <person name="Wilkins M.J."/>
            <person name="Karaoz U."/>
            <person name="Brodie E.L."/>
            <person name="Williams K.H."/>
            <person name="Hubbard S.S."/>
            <person name="Banfield J.F."/>
        </authorList>
    </citation>
    <scope>NUCLEOTIDE SEQUENCE [LARGE SCALE GENOMIC DNA]</scope>
</reference>
<dbReference type="Proteomes" id="UP000178943">
    <property type="component" value="Unassembled WGS sequence"/>
</dbReference>
<sequence>MIKRRDFLKWIYRTFIGLWGAGILWIFGSYMKAPEKRGGSQTGWVNAGALSEIEIGGSKLFSYSATPVWIIRIGEKDLIALSALCTHMHCVIKWKSETKTFECPCHKGEFSIEGNVLAGIPTKPLIRYRVEIKGDEVYVII</sequence>
<protein>
    <recommendedName>
        <fullName evidence="7">Rieske domain-containing protein</fullName>
    </recommendedName>
</protein>
<dbReference type="Pfam" id="PF00355">
    <property type="entry name" value="Rieske"/>
    <property type="match status" value="1"/>
</dbReference>
<keyword evidence="5" id="KW-1015">Disulfide bond</keyword>
<dbReference type="EMBL" id="MFGW01000003">
    <property type="protein sequence ID" value="OGF68293.1"/>
    <property type="molecule type" value="Genomic_DNA"/>
</dbReference>
<dbReference type="PROSITE" id="PS51296">
    <property type="entry name" value="RIESKE"/>
    <property type="match status" value="1"/>
</dbReference>
<dbReference type="InterPro" id="IPR036922">
    <property type="entry name" value="Rieske_2Fe-2S_sf"/>
</dbReference>